<dbReference type="AlphaFoldDB" id="A0AAN1WKK1"/>
<evidence type="ECO:0000256" key="1">
    <source>
        <dbReference type="ARBA" id="ARBA00022729"/>
    </source>
</evidence>
<dbReference type="InterPro" id="IPR003140">
    <property type="entry name" value="PLipase/COase/thioEstase"/>
</dbReference>
<dbReference type="RefSeq" id="WP_236984589.1">
    <property type="nucleotide sequence ID" value="NZ_AP023086.1"/>
</dbReference>
<reference evidence="4 5" key="1">
    <citation type="journal article" date="2022" name="IScience">
        <title>An ultrasensitive nanofiber-based assay for enzymatic hydrolysis and deep-sea microbial degradation of cellulose.</title>
        <authorList>
            <person name="Tsudome M."/>
            <person name="Tachioka M."/>
            <person name="Miyazaki M."/>
            <person name="Uchimura K."/>
            <person name="Tsuda M."/>
            <person name="Takaki Y."/>
            <person name="Deguchi S."/>
        </authorList>
    </citation>
    <scope>NUCLEOTIDE SEQUENCE [LARGE SCALE GENOMIC DNA]</scope>
    <source>
        <strain evidence="4 5">GE09</strain>
    </source>
</reference>
<accession>A0AAN1WKK1</accession>
<dbReference type="Gene3D" id="3.40.50.1820">
    <property type="entry name" value="alpha/beta hydrolase"/>
    <property type="match status" value="1"/>
</dbReference>
<keyword evidence="1 2" id="KW-0732">Signal</keyword>
<evidence type="ECO:0000313" key="5">
    <source>
        <dbReference type="Proteomes" id="UP001320119"/>
    </source>
</evidence>
<evidence type="ECO:0000313" key="4">
    <source>
        <dbReference type="EMBL" id="BCD99366.1"/>
    </source>
</evidence>
<organism evidence="4 5">
    <name type="scientific">Marinagarivorans cellulosilyticus</name>
    <dbReference type="NCBI Taxonomy" id="2721545"/>
    <lineage>
        <taxon>Bacteria</taxon>
        <taxon>Pseudomonadati</taxon>
        <taxon>Pseudomonadota</taxon>
        <taxon>Gammaproteobacteria</taxon>
        <taxon>Cellvibrionales</taxon>
        <taxon>Cellvibrionaceae</taxon>
        <taxon>Marinagarivorans</taxon>
    </lineage>
</organism>
<dbReference type="PANTHER" id="PTHR43037">
    <property type="entry name" value="UNNAMED PRODUCT-RELATED"/>
    <property type="match status" value="1"/>
</dbReference>
<keyword evidence="5" id="KW-1185">Reference proteome</keyword>
<dbReference type="Proteomes" id="UP001320119">
    <property type="component" value="Chromosome"/>
</dbReference>
<dbReference type="Pfam" id="PF02230">
    <property type="entry name" value="Abhydrolase_2"/>
    <property type="match status" value="1"/>
</dbReference>
<dbReference type="GO" id="GO:0016787">
    <property type="term" value="F:hydrolase activity"/>
    <property type="evidence" value="ECO:0007669"/>
    <property type="project" value="InterPro"/>
</dbReference>
<dbReference type="EMBL" id="AP023086">
    <property type="protein sequence ID" value="BCD99366.1"/>
    <property type="molecule type" value="Genomic_DNA"/>
</dbReference>
<dbReference type="PANTHER" id="PTHR43037:SF1">
    <property type="entry name" value="BLL1128 PROTEIN"/>
    <property type="match status" value="1"/>
</dbReference>
<evidence type="ECO:0000256" key="2">
    <source>
        <dbReference type="SAM" id="SignalP"/>
    </source>
</evidence>
<evidence type="ECO:0000259" key="3">
    <source>
        <dbReference type="Pfam" id="PF02230"/>
    </source>
</evidence>
<feature type="chain" id="PRO_5042834246" evidence="2">
    <location>
        <begin position="21"/>
        <end position="384"/>
    </location>
</feature>
<protein>
    <submittedName>
        <fullName evidence="4">Polyhydroxybutyrate depolymerase</fullName>
    </submittedName>
</protein>
<dbReference type="KEGG" id="marq:MARGE09_P3568"/>
<dbReference type="InterPro" id="IPR050955">
    <property type="entry name" value="Plant_Biomass_Hydrol_Est"/>
</dbReference>
<sequence>MLFARTIISIVACSFALSTAADFISDAEPQMGHYQGSPYATWEKLYAERLQVRTFRQSLNGQQNKIVRRYLQYIPHRIYQNDQTFPLVILLPGGSTSAEQLRFFDMGDRFERLADAENFMLVYANAYPLDGQPAPHVAEQPFNANQGYWRTCVGGPGAGDNFYDVDDTAYIKNLIAQMQREALPIDPDRIYIVGLSNGGEMAEHAARTMGGQIAAVAAVNPVFGLPATLELNACAAEPSQAPLSMMIMHSTPDPVLTPIFESLGIDYEVSTDQSVAAWMGALGVNPESAVDYDLPNTVFEGEDYVGDEHWSLATRNSFITRTNYTPATNGATFTRLQVHGGGHQWPTQKAAPNDDTSTFGFRNQDINAEVIIWDFLKDKLRIAE</sequence>
<dbReference type="SUPFAM" id="SSF53474">
    <property type="entry name" value="alpha/beta-Hydrolases"/>
    <property type="match status" value="1"/>
</dbReference>
<proteinExistence type="predicted"/>
<gene>
    <name evidence="4" type="ORF">MARGE09_P3568</name>
</gene>
<feature type="signal peptide" evidence="2">
    <location>
        <begin position="1"/>
        <end position="20"/>
    </location>
</feature>
<dbReference type="InterPro" id="IPR029058">
    <property type="entry name" value="AB_hydrolase_fold"/>
</dbReference>
<feature type="domain" description="Phospholipase/carboxylesterase/thioesterase" evidence="3">
    <location>
        <begin position="168"/>
        <end position="256"/>
    </location>
</feature>
<name>A0AAN1WKK1_9GAMM</name>